<reference evidence="1 2" key="1">
    <citation type="submission" date="2021-03" db="EMBL/GenBank/DDBJ databases">
        <title>Genomic Encyclopedia of Type Strains, Phase IV (KMG-IV): sequencing the most valuable type-strain genomes for metagenomic binning, comparative biology and taxonomic classification.</title>
        <authorList>
            <person name="Goeker M."/>
        </authorList>
    </citation>
    <scope>NUCLEOTIDE SEQUENCE [LARGE SCALE GENOMIC DNA]</scope>
    <source>
        <strain evidence="1 2">DSM 14349</strain>
    </source>
</reference>
<evidence type="ECO:0008006" key="3">
    <source>
        <dbReference type="Google" id="ProtNLM"/>
    </source>
</evidence>
<organism evidence="1 2">
    <name type="scientific">Paenibacillus turicensis</name>
    <dbReference type="NCBI Taxonomy" id="160487"/>
    <lineage>
        <taxon>Bacteria</taxon>
        <taxon>Bacillati</taxon>
        <taxon>Bacillota</taxon>
        <taxon>Bacilli</taxon>
        <taxon>Bacillales</taxon>
        <taxon>Paenibacillaceae</taxon>
        <taxon>Paenibacillus</taxon>
    </lineage>
</organism>
<keyword evidence="2" id="KW-1185">Reference proteome</keyword>
<name>A0ABS4FY74_9BACL</name>
<protein>
    <recommendedName>
        <fullName evidence="3">Helix-turn-helix conjugative transposon-like domain-containing protein</fullName>
    </recommendedName>
</protein>
<accession>A0ABS4FY74</accession>
<evidence type="ECO:0000313" key="2">
    <source>
        <dbReference type="Proteomes" id="UP001519272"/>
    </source>
</evidence>
<proteinExistence type="predicted"/>
<dbReference type="RefSeq" id="WP_210091155.1">
    <property type="nucleotide sequence ID" value="NZ_JAGGKG010000028.1"/>
</dbReference>
<evidence type="ECO:0000313" key="1">
    <source>
        <dbReference type="EMBL" id="MBP1907531.1"/>
    </source>
</evidence>
<sequence>MEKKNASTIIPDSQFIALLEATKNDDQEATMKLIELFKDDIQNSSKYIHLPQEEAIASIIVEFLAYVKENW</sequence>
<gene>
    <name evidence="1" type="ORF">J2Z32_004206</name>
</gene>
<dbReference type="EMBL" id="JAGGKG010000028">
    <property type="protein sequence ID" value="MBP1907531.1"/>
    <property type="molecule type" value="Genomic_DNA"/>
</dbReference>
<dbReference type="Proteomes" id="UP001519272">
    <property type="component" value="Unassembled WGS sequence"/>
</dbReference>
<comment type="caution">
    <text evidence="1">The sequence shown here is derived from an EMBL/GenBank/DDBJ whole genome shotgun (WGS) entry which is preliminary data.</text>
</comment>